<sequence>MLTITGYSVEKLNDPFDILTGERYELFLDIEVPEDDELASEKGLYIRVLYLVDNTTSEIVKYDLLERETEQILDFDLEDDELAMVAQFCREHLKEEEL</sequence>
<accession>A0A974NP55</accession>
<dbReference type="AlphaFoldDB" id="A0A974NP55"/>
<name>A0A974NP55_PERPY</name>
<dbReference type="Proteomes" id="UP000595254">
    <property type="component" value="Chromosome"/>
</dbReference>
<dbReference type="Pfam" id="PF20119">
    <property type="entry name" value="DUF6509"/>
    <property type="match status" value="1"/>
</dbReference>
<evidence type="ECO:0000313" key="1">
    <source>
        <dbReference type="EMBL" id="QQT01474.1"/>
    </source>
</evidence>
<organism evidence="1 2">
    <name type="scientific">Peribacillus psychrosaccharolyticus</name>
    <name type="common">Bacillus psychrosaccharolyticus</name>
    <dbReference type="NCBI Taxonomy" id="1407"/>
    <lineage>
        <taxon>Bacteria</taxon>
        <taxon>Bacillati</taxon>
        <taxon>Bacillota</taxon>
        <taxon>Bacilli</taxon>
        <taxon>Bacillales</taxon>
        <taxon>Bacillaceae</taxon>
        <taxon>Peribacillus</taxon>
    </lineage>
</organism>
<proteinExistence type="predicted"/>
<dbReference type="RefSeq" id="WP_040374090.1">
    <property type="nucleotide sequence ID" value="NZ_CP068053.1"/>
</dbReference>
<protein>
    <submittedName>
        <fullName evidence="1">Pullulanase</fullName>
    </submittedName>
</protein>
<dbReference type="KEGG" id="ppsr:I6J18_06305"/>
<keyword evidence="2" id="KW-1185">Reference proteome</keyword>
<evidence type="ECO:0000313" key="2">
    <source>
        <dbReference type="Proteomes" id="UP000595254"/>
    </source>
</evidence>
<dbReference type="InterPro" id="IPR045424">
    <property type="entry name" value="DUF6509"/>
</dbReference>
<reference evidence="1 2" key="1">
    <citation type="submission" date="2021-01" db="EMBL/GenBank/DDBJ databases">
        <title>FDA dAtabase for Regulatory Grade micrObial Sequences (FDA-ARGOS): Supporting development and validation of Infectious Disease Dx tests.</title>
        <authorList>
            <person name="Nelson B."/>
            <person name="Plummer A."/>
            <person name="Tallon L."/>
            <person name="Sadzewicz L."/>
            <person name="Zhao X."/>
            <person name="Boylan J."/>
            <person name="Ott S."/>
            <person name="Bowen H."/>
            <person name="Vavikolanu K."/>
            <person name="Mehta A."/>
            <person name="Aluvathingal J."/>
            <person name="Nadendla S."/>
            <person name="Myers T."/>
            <person name="Yan Y."/>
            <person name="Sichtig H."/>
        </authorList>
    </citation>
    <scope>NUCLEOTIDE SEQUENCE [LARGE SCALE GENOMIC DNA]</scope>
    <source>
        <strain evidence="1 2">FDAARGOS_1161</strain>
    </source>
</reference>
<gene>
    <name evidence="1" type="ORF">I6J18_06305</name>
</gene>
<dbReference type="EMBL" id="CP068053">
    <property type="protein sequence ID" value="QQT01474.1"/>
    <property type="molecule type" value="Genomic_DNA"/>
</dbReference>